<evidence type="ECO:0000256" key="2">
    <source>
        <dbReference type="ARBA" id="ARBA00007441"/>
    </source>
</evidence>
<keyword evidence="6" id="KW-0663">Pyridoxal phosphate</keyword>
<comment type="cofactor">
    <cofactor evidence="1">
        <name>pyridoxal 5'-phosphate</name>
        <dbReference type="ChEBI" id="CHEBI:597326"/>
    </cofactor>
</comment>
<dbReference type="EMBL" id="JACHMJ010000001">
    <property type="protein sequence ID" value="MBB5841962.1"/>
    <property type="molecule type" value="Genomic_DNA"/>
</dbReference>
<dbReference type="SUPFAM" id="SSF53383">
    <property type="entry name" value="PLP-dependent transferases"/>
    <property type="match status" value="1"/>
</dbReference>
<keyword evidence="5 8" id="KW-0808">Transferase</keyword>
<evidence type="ECO:0000259" key="7">
    <source>
        <dbReference type="Pfam" id="PF00155"/>
    </source>
</evidence>
<dbReference type="PANTHER" id="PTHR42790">
    <property type="entry name" value="AMINOTRANSFERASE"/>
    <property type="match status" value="1"/>
</dbReference>
<proteinExistence type="inferred from homology"/>
<evidence type="ECO:0000313" key="9">
    <source>
        <dbReference type="Proteomes" id="UP000536685"/>
    </source>
</evidence>
<keyword evidence="9" id="KW-1185">Reference proteome</keyword>
<evidence type="ECO:0000313" key="8">
    <source>
        <dbReference type="EMBL" id="MBB5841962.1"/>
    </source>
</evidence>
<evidence type="ECO:0000256" key="1">
    <source>
        <dbReference type="ARBA" id="ARBA00001933"/>
    </source>
</evidence>
<feature type="domain" description="Aminotransferase class I/classII large" evidence="7">
    <location>
        <begin position="58"/>
        <end position="387"/>
    </location>
</feature>
<dbReference type="FunFam" id="3.40.640.10:FF:000053">
    <property type="entry name" value="Aminotransferase, class I"/>
    <property type="match status" value="1"/>
</dbReference>
<dbReference type="GO" id="GO:1901605">
    <property type="term" value="P:alpha-amino acid metabolic process"/>
    <property type="evidence" value="ECO:0007669"/>
    <property type="project" value="TreeGrafter"/>
</dbReference>
<dbReference type="InterPro" id="IPR050859">
    <property type="entry name" value="Class-I_PLP-dep_aminotransf"/>
</dbReference>
<accession>A0A841AIZ5</accession>
<comment type="subunit">
    <text evidence="3">Homodimer.</text>
</comment>
<dbReference type="InterPro" id="IPR004839">
    <property type="entry name" value="Aminotransferase_I/II_large"/>
</dbReference>
<dbReference type="PANTHER" id="PTHR42790:SF19">
    <property type="entry name" value="KYNURENINE_ALPHA-AMINOADIPATE AMINOTRANSFERASE, MITOCHONDRIAL"/>
    <property type="match status" value="1"/>
</dbReference>
<dbReference type="Pfam" id="PF00155">
    <property type="entry name" value="Aminotran_1_2"/>
    <property type="match status" value="1"/>
</dbReference>
<comment type="caution">
    <text evidence="8">The sequence shown here is derived from an EMBL/GenBank/DDBJ whole genome shotgun (WGS) entry which is preliminary data.</text>
</comment>
<dbReference type="GO" id="GO:0030170">
    <property type="term" value="F:pyridoxal phosphate binding"/>
    <property type="evidence" value="ECO:0007669"/>
    <property type="project" value="InterPro"/>
</dbReference>
<dbReference type="InterPro" id="IPR015421">
    <property type="entry name" value="PyrdxlP-dep_Trfase_major"/>
</dbReference>
<protein>
    <submittedName>
        <fullName evidence="8">2-aminoadipate transaminase</fullName>
        <ecNumber evidence="8">2.6.1.-</ecNumber>
    </submittedName>
</protein>
<evidence type="ECO:0000256" key="5">
    <source>
        <dbReference type="ARBA" id="ARBA00022679"/>
    </source>
</evidence>
<dbReference type="InterPro" id="IPR015424">
    <property type="entry name" value="PyrdxlP-dep_Trfase"/>
</dbReference>
<keyword evidence="4 8" id="KW-0032">Aminotransferase</keyword>
<sequence length="397" mass="43492">MSLTFSRRMERVRPSAIRDLLAHGADPRLISFGGGYPDQRLFPVAELRSVFDSVLSDATGSAALQYTTSEGLPALRAAIADRLAAKGTPTAADDVLIVQGGQQGLDLVGKLMLDAGDTVIVEDPTFLGALIALNPFEPQYATVRIDDEGMDVEHLETVLARHPETKMIYTVPDFHNPTGVTMSLARRTRLIELANQHDLLILEDTPYRELRYDGEHLPTLRSLDTEGRVVHLGSYSKILAPGMRLGWVIADPDVLARLTLLKLAADTQSSTLNMSAILAYTQQYDLDAHIERLVDAYRIKRDLMLATIDDTFPAGIERTTPSGGLFTWLTFPEGFDSTAFMKDVALPEARVAYVPGASFFAVDVKTNHARINFSGLSEDDIVDGISRLGALLTTHLK</sequence>
<organism evidence="8 9">
    <name type="scientific">Conyzicola lurida</name>
    <dbReference type="NCBI Taxonomy" id="1172621"/>
    <lineage>
        <taxon>Bacteria</taxon>
        <taxon>Bacillati</taxon>
        <taxon>Actinomycetota</taxon>
        <taxon>Actinomycetes</taxon>
        <taxon>Micrococcales</taxon>
        <taxon>Microbacteriaceae</taxon>
        <taxon>Conyzicola</taxon>
    </lineage>
</organism>
<dbReference type="RefSeq" id="WP_184232968.1">
    <property type="nucleotide sequence ID" value="NZ_JACHMJ010000001.1"/>
</dbReference>
<dbReference type="AlphaFoldDB" id="A0A841AIZ5"/>
<dbReference type="Gene3D" id="3.90.1150.10">
    <property type="entry name" value="Aspartate Aminotransferase, domain 1"/>
    <property type="match status" value="1"/>
</dbReference>
<comment type="similarity">
    <text evidence="2">Belongs to the class-I pyridoxal-phosphate-dependent aminotransferase family.</text>
</comment>
<name>A0A841AIZ5_9MICO</name>
<reference evidence="8 9" key="1">
    <citation type="submission" date="2020-08" db="EMBL/GenBank/DDBJ databases">
        <title>Sequencing the genomes of 1000 actinobacteria strains.</title>
        <authorList>
            <person name="Klenk H.-P."/>
        </authorList>
    </citation>
    <scope>NUCLEOTIDE SEQUENCE [LARGE SCALE GENOMIC DNA]</scope>
    <source>
        <strain evidence="8 9">DSM 105784</strain>
    </source>
</reference>
<dbReference type="EC" id="2.6.1.-" evidence="8"/>
<dbReference type="CDD" id="cd00609">
    <property type="entry name" value="AAT_like"/>
    <property type="match status" value="1"/>
</dbReference>
<dbReference type="Proteomes" id="UP000536685">
    <property type="component" value="Unassembled WGS sequence"/>
</dbReference>
<evidence type="ECO:0000256" key="4">
    <source>
        <dbReference type="ARBA" id="ARBA00022576"/>
    </source>
</evidence>
<dbReference type="InterPro" id="IPR015422">
    <property type="entry name" value="PyrdxlP-dep_Trfase_small"/>
</dbReference>
<dbReference type="GO" id="GO:0008483">
    <property type="term" value="F:transaminase activity"/>
    <property type="evidence" value="ECO:0007669"/>
    <property type="project" value="UniProtKB-KW"/>
</dbReference>
<evidence type="ECO:0000256" key="6">
    <source>
        <dbReference type="ARBA" id="ARBA00022898"/>
    </source>
</evidence>
<evidence type="ECO:0000256" key="3">
    <source>
        <dbReference type="ARBA" id="ARBA00011738"/>
    </source>
</evidence>
<dbReference type="Gene3D" id="3.40.640.10">
    <property type="entry name" value="Type I PLP-dependent aspartate aminotransferase-like (Major domain)"/>
    <property type="match status" value="1"/>
</dbReference>
<gene>
    <name evidence="8" type="ORF">HD599_000285</name>
</gene>